<evidence type="ECO:0000313" key="2">
    <source>
        <dbReference type="Proteomes" id="UP000609726"/>
    </source>
</evidence>
<protein>
    <submittedName>
        <fullName evidence="1">Uncharacterized protein</fullName>
    </submittedName>
</protein>
<name>A0ABX0NL55_9BURK</name>
<dbReference type="EMBL" id="WHJH01000001">
    <property type="protein sequence ID" value="NHZ87539.1"/>
    <property type="molecule type" value="Genomic_DNA"/>
</dbReference>
<gene>
    <name evidence="1" type="ORF">F2P45_00605</name>
</gene>
<keyword evidence="2" id="KW-1185">Reference proteome</keyword>
<organism evidence="1 2">
    <name type="scientific">Massilia mucilaginosa</name>
    <dbReference type="NCBI Taxonomy" id="2609282"/>
    <lineage>
        <taxon>Bacteria</taxon>
        <taxon>Pseudomonadati</taxon>
        <taxon>Pseudomonadota</taxon>
        <taxon>Betaproteobacteria</taxon>
        <taxon>Burkholderiales</taxon>
        <taxon>Oxalobacteraceae</taxon>
        <taxon>Telluria group</taxon>
        <taxon>Massilia</taxon>
    </lineage>
</organism>
<sequence>MRAPDDIAAHPVPFAFDITGISKFPRAKAGVLDGKLIEGSLTIGSVVHLVHGTQLIPMRVKGIVIESANSPHYDLSLTIDLREAAMALADVGERLVHCRPVGARFVRAAA</sequence>
<dbReference type="Proteomes" id="UP000609726">
    <property type="component" value="Unassembled WGS sequence"/>
</dbReference>
<reference evidence="1 2" key="1">
    <citation type="submission" date="2019-10" db="EMBL/GenBank/DDBJ databases">
        <title>Taxonomy of Antarctic Massilia spp.: description of Massilia rubra sp. nov., Massilia aquatica sp. nov., Massilia mucilaginosa sp. nov., Massilia frigida sp. nov. isolated from streams, lakes and regoliths.</title>
        <authorList>
            <person name="Holochova P."/>
            <person name="Sedlacek I."/>
            <person name="Kralova S."/>
            <person name="Maslanova I."/>
            <person name="Busse H.-J."/>
            <person name="Stankova E."/>
            <person name="Vrbovska V."/>
            <person name="Kovarovic V."/>
            <person name="Bartak M."/>
            <person name="Svec P."/>
            <person name="Pantucek R."/>
        </authorList>
    </citation>
    <scope>NUCLEOTIDE SEQUENCE [LARGE SCALE GENOMIC DNA]</scope>
    <source>
        <strain evidence="1 2">CCM 8733</strain>
    </source>
</reference>
<comment type="caution">
    <text evidence="1">The sequence shown here is derived from an EMBL/GenBank/DDBJ whole genome shotgun (WGS) entry which is preliminary data.</text>
</comment>
<dbReference type="RefSeq" id="WP_223164649.1">
    <property type="nucleotide sequence ID" value="NZ_WHJH01000001.1"/>
</dbReference>
<accession>A0ABX0NL55</accession>
<proteinExistence type="predicted"/>
<evidence type="ECO:0000313" key="1">
    <source>
        <dbReference type="EMBL" id="NHZ87539.1"/>
    </source>
</evidence>